<dbReference type="InterPro" id="IPR052036">
    <property type="entry name" value="Hydrolase/PRTase-associated"/>
</dbReference>
<dbReference type="Gene3D" id="3.40.1660.10">
    <property type="entry name" value="EreA-like (biosynthetic domain)"/>
    <property type="match status" value="1"/>
</dbReference>
<dbReference type="PANTHER" id="PTHR31299:SF0">
    <property type="entry name" value="ESTERASE, PUTATIVE (AFU_ORTHOLOGUE AFUA_1G05850)-RELATED"/>
    <property type="match status" value="1"/>
</dbReference>
<dbReference type="InterPro" id="IPR007815">
    <property type="entry name" value="Emycin_Estase"/>
</dbReference>
<gene>
    <name evidence="1" type="ORF">SAMN05216226_10631</name>
</gene>
<dbReference type="GO" id="GO:0046677">
    <property type="term" value="P:response to antibiotic"/>
    <property type="evidence" value="ECO:0007669"/>
    <property type="project" value="InterPro"/>
</dbReference>
<dbReference type="STRING" id="890420.SAMN05216226_10631"/>
<accession>A0A1G8V7D6</accession>
<dbReference type="OrthoDB" id="260438at2157"/>
<dbReference type="Gene3D" id="3.30.1870.10">
    <property type="entry name" value="EreA-like, domain 2"/>
    <property type="match status" value="1"/>
</dbReference>
<dbReference type="InterPro" id="IPR014622">
    <property type="entry name" value="UCP036794_erythomycin"/>
</dbReference>
<dbReference type="Pfam" id="PF05139">
    <property type="entry name" value="Erythro_esteras"/>
    <property type="match status" value="1"/>
</dbReference>
<evidence type="ECO:0000313" key="1">
    <source>
        <dbReference type="EMBL" id="SDJ61757.1"/>
    </source>
</evidence>
<dbReference type="EMBL" id="FNFC01000006">
    <property type="protein sequence ID" value="SDJ61757.1"/>
    <property type="molecule type" value="Genomic_DNA"/>
</dbReference>
<dbReference type="Proteomes" id="UP000198856">
    <property type="component" value="Unassembled WGS sequence"/>
</dbReference>
<name>A0A1G8V7D6_9EURY</name>
<sequence>MIDDSASETSGTATELTDAEATALTDYTTQLQRIDPLAAFEDSRPWSTTAADGSIIALGEATHGTREFFRLKHRVLRRLVETQGVRVFAMEATFAETLAINDYVVYGEGDPREAIENIYFWTWNVEAVLSMVEWLRSFNEGRPLEDRVRFFGFDAQYTSGAVSRLDAFLDRAEIPVPETLRADLAAVDDDGERPDGNIQPRLDTAPRLVEALNNHFDDHRKAYITATDERAYALSRRSLTTIEQATAYQRALHRYDGEFEGDLSDDELDAVEEILQVRDRAMADNVEWLLEFTDTDTIVLWAHDAHINRQKHTIRGTDAVADPMGKLLADRHGDAYVAVGFSFGSGSFQAITPGEGLQRQTLQSPVPGTIDATLASRDVGSFLLDVREAKRDDRLDALLNEPQQHFSTGATYDETAPREYLTEYVYGEAFDALCFVDETTRALPVETDD</sequence>
<evidence type="ECO:0000313" key="2">
    <source>
        <dbReference type="Proteomes" id="UP000198856"/>
    </source>
</evidence>
<dbReference type="Gene3D" id="1.20.1440.30">
    <property type="entry name" value="Biosynthetic Protein domain"/>
    <property type="match status" value="1"/>
</dbReference>
<keyword evidence="2" id="KW-1185">Reference proteome</keyword>
<dbReference type="SUPFAM" id="SSF159501">
    <property type="entry name" value="EreA/ChaN-like"/>
    <property type="match status" value="1"/>
</dbReference>
<dbReference type="CDD" id="cd14728">
    <property type="entry name" value="Ere-like"/>
    <property type="match status" value="1"/>
</dbReference>
<organism evidence="1 2">
    <name type="scientific">Halovenus aranensis</name>
    <dbReference type="NCBI Taxonomy" id="890420"/>
    <lineage>
        <taxon>Archaea</taxon>
        <taxon>Methanobacteriati</taxon>
        <taxon>Methanobacteriota</taxon>
        <taxon>Stenosarchaea group</taxon>
        <taxon>Halobacteria</taxon>
        <taxon>Halobacteriales</taxon>
        <taxon>Haloarculaceae</taxon>
        <taxon>Halovenus</taxon>
    </lineage>
</organism>
<dbReference type="AlphaFoldDB" id="A0A1G8V7D6"/>
<dbReference type="PIRSF" id="PIRSF036794">
    <property type="entry name" value="UCP_erythr_ester"/>
    <property type="match status" value="1"/>
</dbReference>
<protein>
    <submittedName>
        <fullName evidence="1">Erythromycin esterase</fullName>
    </submittedName>
</protein>
<dbReference type="RefSeq" id="WP_092701347.1">
    <property type="nucleotide sequence ID" value="NZ_FNFC01000006.1"/>
</dbReference>
<proteinExistence type="predicted"/>
<dbReference type="PANTHER" id="PTHR31299">
    <property type="entry name" value="ESTERASE, PUTATIVE (AFU_ORTHOLOGUE AFUA_1G05850)-RELATED"/>
    <property type="match status" value="1"/>
</dbReference>
<reference evidence="1 2" key="1">
    <citation type="submission" date="2016-10" db="EMBL/GenBank/DDBJ databases">
        <authorList>
            <person name="de Groot N.N."/>
        </authorList>
    </citation>
    <scope>NUCLEOTIDE SEQUENCE [LARGE SCALE GENOMIC DNA]</scope>
    <source>
        <strain evidence="1 2">IBRC-M10015</strain>
    </source>
</reference>